<keyword evidence="2" id="KW-1185">Reference proteome</keyword>
<name>A0A3M9NFZ8_9BACT</name>
<dbReference type="RefSeq" id="WP_123120627.1">
    <property type="nucleotide sequence ID" value="NZ_RJJR01000007.1"/>
</dbReference>
<protein>
    <submittedName>
        <fullName evidence="1">Uncharacterized protein</fullName>
    </submittedName>
</protein>
<evidence type="ECO:0000313" key="1">
    <source>
        <dbReference type="EMBL" id="RNI36709.1"/>
    </source>
</evidence>
<dbReference type="OrthoDB" id="9760715at2"/>
<sequence length="466" mass="54254">MTKDTTISEMLKHCDGKELHQFILDYFNRNQEFRKAFNDRFNPVKKIAGNKKSYANQVRAAFLNNSSRSGNRYNQWDDYGFDAQDVAADMEELLGKARFFLEAGNIDEAALICQALIETIPDEWNPDFDYEGDVQVMYDGAIDLLTELLEENRLSKTQKEALFEWYSKEHKLTAKHEYVGLNTDLSALESYFTDTPEMLQKNLADMEERISNAGSDYRREEAAVSKINLLQKAGLDDEAERAISEYIHFKKVRKLRMEKLIKEKRYAGAIELIQAGIKIAIQEKHPGTVSSWKAELLSIYKLQKNLDKILSTSEELFCEERSGSRKYYGELKKYTPEKDWLATLERLLSKMDNGFFGFNDLKADMLIEHKMWERLFALCVKSGAEKLEEYQKYLKPLYAKEIFDAYQNYVEKQALITDQNAYNNVGRVLKKMKGFEGGKEVVSKLLLKYKEVYKRRKNMMRVLEGV</sequence>
<accession>A0A3M9NFZ8</accession>
<organism evidence="1 2">
    <name type="scientific">Hanamia caeni</name>
    <dbReference type="NCBI Taxonomy" id="2294116"/>
    <lineage>
        <taxon>Bacteria</taxon>
        <taxon>Pseudomonadati</taxon>
        <taxon>Bacteroidota</taxon>
        <taxon>Chitinophagia</taxon>
        <taxon>Chitinophagales</taxon>
        <taxon>Chitinophagaceae</taxon>
        <taxon>Hanamia</taxon>
    </lineage>
</organism>
<dbReference type="Proteomes" id="UP000267223">
    <property type="component" value="Unassembled WGS sequence"/>
</dbReference>
<comment type="caution">
    <text evidence="1">The sequence shown here is derived from an EMBL/GenBank/DDBJ whole genome shotgun (WGS) entry which is preliminary data.</text>
</comment>
<proteinExistence type="predicted"/>
<dbReference type="AlphaFoldDB" id="A0A3M9NFZ8"/>
<reference evidence="1 2" key="1">
    <citation type="submission" date="2018-11" db="EMBL/GenBank/DDBJ databases">
        <title>Draft genome sequence of Ferruginibacter sp. BO-59.</title>
        <authorList>
            <person name="Im W.T."/>
        </authorList>
    </citation>
    <scope>NUCLEOTIDE SEQUENCE [LARGE SCALE GENOMIC DNA]</scope>
    <source>
        <strain evidence="1 2">BO-59</strain>
    </source>
</reference>
<gene>
    <name evidence="1" type="ORF">EFY79_10305</name>
</gene>
<evidence type="ECO:0000313" key="2">
    <source>
        <dbReference type="Proteomes" id="UP000267223"/>
    </source>
</evidence>
<dbReference type="EMBL" id="RJJR01000007">
    <property type="protein sequence ID" value="RNI36709.1"/>
    <property type="molecule type" value="Genomic_DNA"/>
</dbReference>